<accession>A0A2V2YPD3</accession>
<proteinExistence type="predicted"/>
<evidence type="ECO:0000313" key="2">
    <source>
        <dbReference type="Proteomes" id="UP000246635"/>
    </source>
</evidence>
<dbReference type="EMBL" id="QGTQ01000023">
    <property type="protein sequence ID" value="PWV95961.1"/>
    <property type="molecule type" value="Genomic_DNA"/>
</dbReference>
<comment type="caution">
    <text evidence="1">The sequence shown here is derived from an EMBL/GenBank/DDBJ whole genome shotgun (WGS) entry which is preliminary data.</text>
</comment>
<name>A0A2V2YPD3_9BACL</name>
<gene>
    <name evidence="1" type="ORF">DFQ01_12338</name>
</gene>
<protein>
    <submittedName>
        <fullName evidence="1">Uncharacterized protein</fullName>
    </submittedName>
</protein>
<keyword evidence="2" id="KW-1185">Reference proteome</keyword>
<evidence type="ECO:0000313" key="1">
    <source>
        <dbReference type="EMBL" id="PWV95961.1"/>
    </source>
</evidence>
<organism evidence="1 2">
    <name type="scientific">Paenibacillus cellulosilyticus</name>
    <dbReference type="NCBI Taxonomy" id="375489"/>
    <lineage>
        <taxon>Bacteria</taxon>
        <taxon>Bacillati</taxon>
        <taxon>Bacillota</taxon>
        <taxon>Bacilli</taxon>
        <taxon>Bacillales</taxon>
        <taxon>Paenibacillaceae</taxon>
        <taxon>Paenibacillus</taxon>
    </lineage>
</organism>
<reference evidence="1 2" key="1">
    <citation type="submission" date="2018-05" db="EMBL/GenBank/DDBJ databases">
        <title>Genomic Encyclopedia of Type Strains, Phase III (KMG-III): the genomes of soil and plant-associated and newly described type strains.</title>
        <authorList>
            <person name="Whitman W."/>
        </authorList>
    </citation>
    <scope>NUCLEOTIDE SEQUENCE [LARGE SCALE GENOMIC DNA]</scope>
    <source>
        <strain evidence="1 2">CECT 5696</strain>
    </source>
</reference>
<dbReference type="AlphaFoldDB" id="A0A2V2YPD3"/>
<sequence>MQYTTPTMVEFGHSNDLIQGTCGWGTENLSLDKTGYYSYSTYKCNSSLKDCYSTSVCANSNPGDGCKGLDSNC</sequence>
<dbReference type="Proteomes" id="UP000246635">
    <property type="component" value="Unassembled WGS sequence"/>
</dbReference>